<evidence type="ECO:0000256" key="1">
    <source>
        <dbReference type="ARBA" id="ARBA00023224"/>
    </source>
</evidence>
<proteinExistence type="inferred from homology"/>
<feature type="compositionally biased region" description="Basic and acidic residues" evidence="5">
    <location>
        <begin position="13"/>
        <end position="31"/>
    </location>
</feature>
<evidence type="ECO:0000256" key="3">
    <source>
        <dbReference type="PROSITE-ProRule" id="PRU00284"/>
    </source>
</evidence>
<dbReference type="CDD" id="cd11386">
    <property type="entry name" value="MCP_signal"/>
    <property type="match status" value="1"/>
</dbReference>
<feature type="coiled-coil region" evidence="4">
    <location>
        <begin position="561"/>
        <end position="595"/>
    </location>
</feature>
<organism evidence="9 10">
    <name type="scientific">Gloeothece citriformis (strain PCC 7424)</name>
    <name type="common">Cyanothece sp. (strain PCC 7424)</name>
    <dbReference type="NCBI Taxonomy" id="65393"/>
    <lineage>
        <taxon>Bacteria</taxon>
        <taxon>Bacillati</taxon>
        <taxon>Cyanobacteriota</taxon>
        <taxon>Cyanophyceae</taxon>
        <taxon>Oscillatoriophycideae</taxon>
        <taxon>Chroococcales</taxon>
        <taxon>Aphanothecaceae</taxon>
        <taxon>Gloeothece</taxon>
        <taxon>Gloeothece citriformis</taxon>
    </lineage>
</organism>
<dbReference type="STRING" id="65393.PCC7424_4603"/>
<dbReference type="eggNOG" id="COG0840">
    <property type="taxonomic scope" value="Bacteria"/>
</dbReference>
<dbReference type="CDD" id="cd06225">
    <property type="entry name" value="HAMP"/>
    <property type="match status" value="1"/>
</dbReference>
<evidence type="ECO:0000313" key="10">
    <source>
        <dbReference type="Proteomes" id="UP000002384"/>
    </source>
</evidence>
<dbReference type="RefSeq" id="WP_015956548.1">
    <property type="nucleotide sequence ID" value="NC_011729.1"/>
</dbReference>
<keyword evidence="6" id="KW-1133">Transmembrane helix</keyword>
<feature type="region of interest" description="Disordered" evidence="5">
    <location>
        <begin position="1"/>
        <end position="37"/>
    </location>
</feature>
<dbReference type="PANTHER" id="PTHR32089">
    <property type="entry name" value="METHYL-ACCEPTING CHEMOTAXIS PROTEIN MCPB"/>
    <property type="match status" value="1"/>
</dbReference>
<dbReference type="Pfam" id="PF00015">
    <property type="entry name" value="MCPsignal"/>
    <property type="match status" value="1"/>
</dbReference>
<evidence type="ECO:0000259" key="7">
    <source>
        <dbReference type="PROSITE" id="PS50111"/>
    </source>
</evidence>
<keyword evidence="4" id="KW-0175">Coiled coil</keyword>
<dbReference type="GO" id="GO:0007165">
    <property type="term" value="P:signal transduction"/>
    <property type="evidence" value="ECO:0007669"/>
    <property type="project" value="UniProtKB-KW"/>
</dbReference>
<dbReference type="Gene3D" id="1.10.287.950">
    <property type="entry name" value="Methyl-accepting chemotaxis protein"/>
    <property type="match status" value="1"/>
</dbReference>
<keyword evidence="1 3" id="KW-0807">Transducer</keyword>
<dbReference type="PROSITE" id="PS50885">
    <property type="entry name" value="HAMP"/>
    <property type="match status" value="2"/>
</dbReference>
<feature type="domain" description="Methyl-accepting transducer" evidence="7">
    <location>
        <begin position="546"/>
        <end position="782"/>
    </location>
</feature>
<comment type="similarity">
    <text evidence="2">Belongs to the methyl-accepting chemotaxis (MCP) protein family.</text>
</comment>
<dbReference type="Gene3D" id="6.10.340.10">
    <property type="match status" value="1"/>
</dbReference>
<dbReference type="EMBL" id="CP001291">
    <property type="protein sequence ID" value="ACK72965.1"/>
    <property type="molecule type" value="Genomic_DNA"/>
</dbReference>
<gene>
    <name evidence="9" type="ordered locus">PCC7424_4603</name>
</gene>
<protein>
    <submittedName>
        <fullName evidence="9">Methyl-accepting chemotaxis sensory transducer</fullName>
    </submittedName>
</protein>
<evidence type="ECO:0000259" key="8">
    <source>
        <dbReference type="PROSITE" id="PS50885"/>
    </source>
</evidence>
<name>B7KBI7_GLOC7</name>
<feature type="domain" description="HAMP" evidence="8">
    <location>
        <begin position="424"/>
        <end position="476"/>
    </location>
</feature>
<keyword evidence="10" id="KW-1185">Reference proteome</keyword>
<evidence type="ECO:0000256" key="2">
    <source>
        <dbReference type="ARBA" id="ARBA00029447"/>
    </source>
</evidence>
<feature type="transmembrane region" description="Helical" evidence="6">
    <location>
        <begin position="61"/>
        <end position="84"/>
    </location>
</feature>
<dbReference type="Pfam" id="PF00672">
    <property type="entry name" value="HAMP"/>
    <property type="match status" value="1"/>
</dbReference>
<dbReference type="InterPro" id="IPR003660">
    <property type="entry name" value="HAMP_dom"/>
</dbReference>
<dbReference type="PROSITE" id="PS50111">
    <property type="entry name" value="CHEMOTAXIS_TRANSDUC_2"/>
    <property type="match status" value="1"/>
</dbReference>
<evidence type="ECO:0000313" key="9">
    <source>
        <dbReference type="EMBL" id="ACK72965.1"/>
    </source>
</evidence>
<dbReference type="SUPFAM" id="SSF58104">
    <property type="entry name" value="Methyl-accepting chemotaxis protein (MCP) signaling domain"/>
    <property type="match status" value="1"/>
</dbReference>
<evidence type="ECO:0000256" key="5">
    <source>
        <dbReference type="SAM" id="MobiDB-lite"/>
    </source>
</evidence>
<evidence type="ECO:0000256" key="6">
    <source>
        <dbReference type="SAM" id="Phobius"/>
    </source>
</evidence>
<dbReference type="PANTHER" id="PTHR32089:SF114">
    <property type="entry name" value="METHYL-ACCEPTING CHEMOTAXIS PROTEIN MCPB"/>
    <property type="match status" value="1"/>
</dbReference>
<feature type="transmembrane region" description="Helical" evidence="6">
    <location>
        <begin position="400"/>
        <end position="423"/>
    </location>
</feature>
<dbReference type="SMART" id="SM00304">
    <property type="entry name" value="HAMP"/>
    <property type="match status" value="2"/>
</dbReference>
<accession>B7KBI7</accession>
<dbReference type="Gene3D" id="3.30.450.20">
    <property type="entry name" value="PAS domain"/>
    <property type="match status" value="1"/>
</dbReference>
<dbReference type="HOGENOM" id="CLU_000445_50_2_3"/>
<reference evidence="10" key="1">
    <citation type="journal article" date="2011" name="MBio">
        <title>Novel metabolic attributes of the genus Cyanothece, comprising a group of unicellular nitrogen-fixing Cyanobacteria.</title>
        <authorList>
            <person name="Bandyopadhyay A."/>
            <person name="Elvitigala T."/>
            <person name="Welsh E."/>
            <person name="Stockel J."/>
            <person name="Liberton M."/>
            <person name="Min H."/>
            <person name="Sherman L.A."/>
            <person name="Pakrasi H.B."/>
        </authorList>
    </citation>
    <scope>NUCLEOTIDE SEQUENCE [LARGE SCALE GENOMIC DNA]</scope>
    <source>
        <strain evidence="10">PCC 7424</strain>
    </source>
</reference>
<keyword evidence="6" id="KW-0812">Transmembrane</keyword>
<dbReference type="KEGG" id="cyc:PCC7424_4603"/>
<dbReference type="Proteomes" id="UP000002384">
    <property type="component" value="Chromosome"/>
</dbReference>
<keyword evidence="6" id="KW-0472">Membrane</keyword>
<dbReference type="AlphaFoldDB" id="B7KBI7"/>
<dbReference type="GO" id="GO:0016020">
    <property type="term" value="C:membrane"/>
    <property type="evidence" value="ECO:0007669"/>
    <property type="project" value="InterPro"/>
</dbReference>
<feature type="domain" description="HAMP" evidence="8">
    <location>
        <begin position="490"/>
        <end position="541"/>
    </location>
</feature>
<dbReference type="SMART" id="SM00283">
    <property type="entry name" value="MA"/>
    <property type="match status" value="1"/>
</dbReference>
<sequence length="820" mass="89960">MTNYQKYIASTPDAKDNELFSDSSGEKDSQKTDPPNLSKPNLIQSFFNFEVIGKNTLSRRLLLTVLPTVLVPLTVASLIGFSIIRQKAQNQTLSQLEYHVDLSRNVVEEFLDDGFVLTDLVVTNPTVINDLRSKNNNPDVQKLSVLPIESLEKTFAQTKLLNANPDLNTYLEKLTQTNRLAEIFITNSYGFNTAYSNPTTDFVQRDEKWWQTAKQQGSSIDNPEYDESAQETVIAFAEAIKDPSTGNFLGVIKTGILASELNNRLTSQISGNLLNSEQIQIISAGAGVPLTTLTAQITNSDSQSIIGGENVLNFIRAFYQLAGTTENEINPQKIKELEQQNGLSNLTLELLDNKETNSKTLLAQFEYQGKIFNLSTISVADWVAISSVNQSEIALAGQELLFVFAITALILGGLSVALIFILARQLSNPLTNLTSKAQQVAKGNLEVQAELEGTVEVQTLADSFNNLVSKVKTLLNQQILATEEQRQQRENIEQAIFQLVEEIEAAAEGDLTVRASLSSLELSTVADLFNLIIESLKDIAIEVKQSTNQVSTSLETNEISIRQLAEQSIEEAEEIQQALQTIQNMTDSIEEVATNAGQAAESSEQAYSEVQQGSQAMETTVESIINLRNTISETAQKMKQLGESSQRISQVVAIIEEIALKTNLLAINASVEARRAGEQGQGFTVVAEQVGALAEQSSAATKEIARIVAAIQSETQEVATQMEAGTVQVVDTSRLVKTTQDYLNQASQQSQEIYRLMQSISQATVSQTATSQIVSQLMERVSQSAQEKAVYSRQIAEEINATTAVAKELESKVDQFRVDK</sequence>
<evidence type="ECO:0000256" key="4">
    <source>
        <dbReference type="SAM" id="Coils"/>
    </source>
</evidence>
<dbReference type="OrthoDB" id="419276at2"/>
<dbReference type="SUPFAM" id="SSF158472">
    <property type="entry name" value="HAMP domain-like"/>
    <property type="match status" value="1"/>
</dbReference>
<dbReference type="InterPro" id="IPR004089">
    <property type="entry name" value="MCPsignal_dom"/>
</dbReference>